<evidence type="ECO:0000256" key="4">
    <source>
        <dbReference type="ARBA" id="ARBA00023065"/>
    </source>
</evidence>
<reference evidence="9" key="2">
    <citation type="submission" date="2020-09" db="EMBL/GenBank/DDBJ databases">
        <authorList>
            <person name="Sun Q."/>
            <person name="Kim S."/>
        </authorList>
    </citation>
    <scope>NUCLEOTIDE SEQUENCE</scope>
    <source>
        <strain evidence="9">KCTC 42590</strain>
    </source>
</reference>
<gene>
    <name evidence="8 9" type="primary">atpH</name>
    <name evidence="9" type="ORF">GCM10017044_13970</name>
</gene>
<evidence type="ECO:0000256" key="6">
    <source>
        <dbReference type="ARBA" id="ARBA00023196"/>
    </source>
</evidence>
<dbReference type="GO" id="GO:0005886">
    <property type="term" value="C:plasma membrane"/>
    <property type="evidence" value="ECO:0007669"/>
    <property type="project" value="UniProtKB-SubCell"/>
</dbReference>
<keyword evidence="5 8" id="KW-0472">Membrane</keyword>
<dbReference type="InterPro" id="IPR000711">
    <property type="entry name" value="ATPase_OSCP/dsu"/>
</dbReference>
<comment type="subcellular location">
    <subcellularLocation>
        <location evidence="8">Cell membrane</location>
        <topology evidence="8">Peripheral membrane protein</topology>
    </subcellularLocation>
    <subcellularLocation>
        <location evidence="1">Membrane</location>
    </subcellularLocation>
</comment>
<dbReference type="InterPro" id="IPR020781">
    <property type="entry name" value="ATPase_OSCP/d_CS"/>
</dbReference>
<evidence type="ECO:0000256" key="2">
    <source>
        <dbReference type="ARBA" id="ARBA00022448"/>
    </source>
</evidence>
<dbReference type="HAMAP" id="MF_01416">
    <property type="entry name" value="ATP_synth_delta_bact"/>
    <property type="match status" value="1"/>
</dbReference>
<dbReference type="Gene3D" id="1.10.520.20">
    <property type="entry name" value="N-terminal domain of the delta subunit of the F1F0-ATP synthase"/>
    <property type="match status" value="1"/>
</dbReference>
<dbReference type="PANTHER" id="PTHR11910">
    <property type="entry name" value="ATP SYNTHASE DELTA CHAIN"/>
    <property type="match status" value="1"/>
</dbReference>
<evidence type="ECO:0000256" key="8">
    <source>
        <dbReference type="HAMAP-Rule" id="MF_01416"/>
    </source>
</evidence>
<reference evidence="9" key="1">
    <citation type="journal article" date="2014" name="Int. J. Syst. Evol. Microbiol.">
        <title>Complete genome sequence of Corynebacterium casei LMG S-19264T (=DSM 44701T), isolated from a smear-ripened cheese.</title>
        <authorList>
            <consortium name="US DOE Joint Genome Institute (JGI-PGF)"/>
            <person name="Walter F."/>
            <person name="Albersmeier A."/>
            <person name="Kalinowski J."/>
            <person name="Ruckert C."/>
        </authorList>
    </citation>
    <scope>NUCLEOTIDE SEQUENCE</scope>
    <source>
        <strain evidence="9">KCTC 42590</strain>
    </source>
</reference>
<evidence type="ECO:0000256" key="5">
    <source>
        <dbReference type="ARBA" id="ARBA00023136"/>
    </source>
</evidence>
<dbReference type="InterPro" id="IPR026015">
    <property type="entry name" value="ATP_synth_OSCP/delta_N_sf"/>
</dbReference>
<evidence type="ECO:0000256" key="3">
    <source>
        <dbReference type="ARBA" id="ARBA00022781"/>
    </source>
</evidence>
<evidence type="ECO:0000313" key="10">
    <source>
        <dbReference type="Proteomes" id="UP000630923"/>
    </source>
</evidence>
<comment type="caution">
    <text evidence="9">The sequence shown here is derived from an EMBL/GenBank/DDBJ whole genome shotgun (WGS) entry which is preliminary data.</text>
</comment>
<comment type="function">
    <text evidence="8">This protein is part of the stalk that links CF(0) to CF(1). It either transmits conformational changes from CF(0) to CF(1) or is implicated in proton conduction.</text>
</comment>
<comment type="function">
    <text evidence="8">F(1)F(0) ATP synthase produces ATP from ADP in the presence of a proton or sodium gradient. F-type ATPases consist of two structural domains, F(1) containing the extramembraneous catalytic core and F(0) containing the membrane proton channel, linked together by a central stalk and a peripheral stalk. During catalysis, ATP synthesis in the catalytic domain of F(1) is coupled via a rotary mechanism of the central stalk subunits to proton translocation.</text>
</comment>
<dbReference type="NCBIfam" id="NF004406">
    <property type="entry name" value="PRK05758.3-2"/>
    <property type="match status" value="1"/>
</dbReference>
<keyword evidence="6 8" id="KW-0139">CF(1)</keyword>
<keyword evidence="3 8" id="KW-0375">Hydrogen ion transport</keyword>
<dbReference type="GO" id="GO:0046933">
    <property type="term" value="F:proton-transporting ATP synthase activity, rotational mechanism"/>
    <property type="evidence" value="ECO:0007669"/>
    <property type="project" value="UniProtKB-UniRule"/>
</dbReference>
<dbReference type="EMBL" id="BNCI01000001">
    <property type="protein sequence ID" value="GHF20332.1"/>
    <property type="molecule type" value="Genomic_DNA"/>
</dbReference>
<comment type="similarity">
    <text evidence="8">Belongs to the ATPase delta chain family.</text>
</comment>
<dbReference type="AlphaFoldDB" id="A0A919E6Z7"/>
<accession>A0A919E6Z7</accession>
<protein>
    <recommendedName>
        <fullName evidence="8">ATP synthase subunit delta</fullName>
    </recommendedName>
    <alternativeName>
        <fullName evidence="8">ATP synthase F(1) sector subunit delta</fullName>
    </alternativeName>
    <alternativeName>
        <fullName evidence="8">F-type ATPase subunit delta</fullName>
        <shortName evidence="8">F-ATPase subunit delta</shortName>
    </alternativeName>
</protein>
<dbReference type="PROSITE" id="PS00389">
    <property type="entry name" value="ATPASE_DELTA"/>
    <property type="match status" value="1"/>
</dbReference>
<keyword evidence="10" id="KW-1185">Reference proteome</keyword>
<evidence type="ECO:0000256" key="1">
    <source>
        <dbReference type="ARBA" id="ARBA00004370"/>
    </source>
</evidence>
<proteinExistence type="inferred from homology"/>
<dbReference type="SUPFAM" id="SSF47928">
    <property type="entry name" value="N-terminal domain of the delta subunit of the F1F0-ATP synthase"/>
    <property type="match status" value="1"/>
</dbReference>
<dbReference type="NCBIfam" id="TIGR01145">
    <property type="entry name" value="ATP_synt_delta"/>
    <property type="match status" value="1"/>
</dbReference>
<keyword evidence="8" id="KW-1003">Cell membrane</keyword>
<name>A0A919E6Z7_9PROT</name>
<evidence type="ECO:0000256" key="7">
    <source>
        <dbReference type="ARBA" id="ARBA00023310"/>
    </source>
</evidence>
<dbReference type="Pfam" id="PF00213">
    <property type="entry name" value="OSCP"/>
    <property type="match status" value="1"/>
</dbReference>
<keyword evidence="2 8" id="KW-0813">Transport</keyword>
<evidence type="ECO:0000313" key="9">
    <source>
        <dbReference type="EMBL" id="GHF20332.1"/>
    </source>
</evidence>
<keyword evidence="4 8" id="KW-0406">Ion transport</keyword>
<dbReference type="RefSeq" id="WP_191251209.1">
    <property type="nucleotide sequence ID" value="NZ_BNCI01000001.1"/>
</dbReference>
<keyword evidence="7 8" id="KW-0066">ATP synthesis</keyword>
<dbReference type="GO" id="GO:0045259">
    <property type="term" value="C:proton-transporting ATP synthase complex"/>
    <property type="evidence" value="ECO:0007669"/>
    <property type="project" value="UniProtKB-KW"/>
</dbReference>
<sequence length="186" mass="19812">MASHKSIVSGISGRYAVALFELALESKALEAVETDLAKLDALLGESEEFKTLVTSPLFSSEEQEKGTQAVAKAAELSDLTCKFLGVLAANRRLNTLKSSIADYFKLLSFQRGEVSASVVSAKKLTKKQLEDLTKTLKSAVGRDVAITADVDESLLGGLTVKLGSQMVDSSLKTKLDNLAIAMKGVQ</sequence>
<dbReference type="Proteomes" id="UP000630923">
    <property type="component" value="Unassembled WGS sequence"/>
</dbReference>
<dbReference type="PRINTS" id="PR00125">
    <property type="entry name" value="ATPASEDELTA"/>
</dbReference>
<organism evidence="9 10">
    <name type="scientific">Kordiimonas sediminis</name>
    <dbReference type="NCBI Taxonomy" id="1735581"/>
    <lineage>
        <taxon>Bacteria</taxon>
        <taxon>Pseudomonadati</taxon>
        <taxon>Pseudomonadota</taxon>
        <taxon>Alphaproteobacteria</taxon>
        <taxon>Kordiimonadales</taxon>
        <taxon>Kordiimonadaceae</taxon>
        <taxon>Kordiimonas</taxon>
    </lineage>
</organism>